<dbReference type="GeneID" id="18266420"/>
<feature type="domain" description="Helicase C-terminal" evidence="2">
    <location>
        <begin position="319"/>
        <end position="481"/>
    </location>
</feature>
<dbReference type="InterPro" id="IPR001650">
    <property type="entry name" value="Helicase_C-like"/>
</dbReference>
<keyword evidence="3" id="KW-0547">Nucleotide-binding</keyword>
<reference evidence="3 4" key="1">
    <citation type="journal article" date="2014" name="Proc. Natl. Acad. Sci. U.S.A.">
        <title>Thirty-thousand-year-old distant relative of giant icosahedral DNA viruses with a pandoravirus morphology.</title>
        <authorList>
            <person name="Legendre M."/>
            <person name="Bartoli J."/>
            <person name="Shmakova L."/>
            <person name="Jeudy S."/>
            <person name="Labadie K."/>
            <person name="Adrait A."/>
            <person name="Lescot M."/>
            <person name="Poirot O."/>
            <person name="Bertaux L."/>
            <person name="Bruley C."/>
            <person name="Coute Y."/>
            <person name="Rivkina E."/>
            <person name="Abergel C."/>
            <person name="Claverie J.M."/>
        </authorList>
    </citation>
    <scope>NUCLEOTIDE SEQUENCE [LARGE SCALE GENOMIC DNA]</scope>
    <source>
        <strain evidence="3">P1084-T</strain>
    </source>
</reference>
<evidence type="ECO:0000259" key="2">
    <source>
        <dbReference type="PROSITE" id="PS51194"/>
    </source>
</evidence>
<dbReference type="InterPro" id="IPR014001">
    <property type="entry name" value="Helicase_ATP-bd"/>
</dbReference>
<proteinExistence type="predicted"/>
<dbReference type="Proteomes" id="UP000202176">
    <property type="component" value="Segment"/>
</dbReference>
<dbReference type="KEGG" id="vg:18266420"/>
<dbReference type="PROSITE" id="PS51192">
    <property type="entry name" value="HELICASE_ATP_BIND_1"/>
    <property type="match status" value="1"/>
</dbReference>
<dbReference type="Gene3D" id="3.40.50.300">
    <property type="entry name" value="P-loop containing nucleotide triphosphate hydrolases"/>
    <property type="match status" value="2"/>
</dbReference>
<evidence type="ECO:0000313" key="3">
    <source>
        <dbReference type="EMBL" id="AHH01959.1"/>
    </source>
</evidence>
<dbReference type="SUPFAM" id="SSF52540">
    <property type="entry name" value="P-loop containing nucleoside triphosphate hydrolases"/>
    <property type="match status" value="2"/>
</dbReference>
<evidence type="ECO:0000313" key="4">
    <source>
        <dbReference type="Proteomes" id="UP000202176"/>
    </source>
</evidence>
<keyword evidence="3" id="KW-0378">Hydrolase</keyword>
<protein>
    <submittedName>
        <fullName evidence="3">DEAD/SNF2 DNA/RNA helicase</fullName>
    </submittedName>
</protein>
<dbReference type="RefSeq" id="YP_009001294.1">
    <property type="nucleotide sequence ID" value="NC_023423.1"/>
</dbReference>
<dbReference type="EMBL" id="KF740664">
    <property type="protein sequence ID" value="AHH01959.1"/>
    <property type="molecule type" value="Genomic_DNA"/>
</dbReference>
<dbReference type="InterPro" id="IPR027417">
    <property type="entry name" value="P-loop_NTPase"/>
</dbReference>
<dbReference type="GO" id="GO:0004386">
    <property type="term" value="F:helicase activity"/>
    <property type="evidence" value="ECO:0007669"/>
    <property type="project" value="UniProtKB-KW"/>
</dbReference>
<organism evidence="3 4">
    <name type="scientific">Pithovirus sibericum</name>
    <dbReference type="NCBI Taxonomy" id="1450746"/>
    <lineage>
        <taxon>Viruses</taxon>
        <taxon>Pithoviruses</taxon>
        <taxon>Orthopithovirinae</taxon>
        <taxon>Alphapithovirus</taxon>
        <taxon>Alphapithovirus sibericum</taxon>
    </lineage>
</organism>
<dbReference type="PROSITE" id="PS51194">
    <property type="entry name" value="HELICASE_CTER"/>
    <property type="match status" value="1"/>
</dbReference>
<gene>
    <name evidence="3" type="ORF">pv_393</name>
</gene>
<keyword evidence="4" id="KW-1185">Reference proteome</keyword>
<evidence type="ECO:0000259" key="1">
    <source>
        <dbReference type="PROSITE" id="PS51192"/>
    </source>
</evidence>
<feature type="domain" description="Helicase ATP-binding" evidence="1">
    <location>
        <begin position="26"/>
        <end position="186"/>
    </location>
</feature>
<sequence length="488" mass="54281">MQPPVPASSASFELKPRQVAHYERIEKILSTNYAALDSSPTGAGKSFIVLEYARRNGLAICVICPLAVVQNWKNYCAMYGITLITAITYQSLRGTKGKTNNPLLKVVGDTYLPSDYFRSWAAHGMLLVYDEAQNLMNESLQSRAAHCLTRTIMQDGPCSRILALSAAPASREKNCFPLMKALGICKHFELYYYDKGTAQYEDLGYAEIKKKANEINPALAREIADSLPLKRSTANQLCFAFFSKILLPPIRSSMPKPELDVELDAKLCRYHFPPNDVEDLKSAYAAIRAAVSYGPNGGMTLKGNITGPCRRIGLASAPTIARLVRKDMAQGFKVVIFSEYDDVTRLLCELLGDFFPTPLNGKVKQADRTTIVEKFQQPNWDSRIIVSHPKVGGVGVNLDDQHGSFPRKCYLIPSYYFLDTIQASGRIYRTLTKSRAVVRIVECAEFSENTKIIDSILRKTDVLKSLLDNGQGMLLPGDYPSIVEDQDN</sequence>
<dbReference type="OrthoDB" id="26314at10239"/>
<name>W5S5L0_9VIRU</name>
<accession>W5S5L0</accession>
<keyword evidence="3" id="KW-0067">ATP-binding</keyword>
<keyword evidence="3" id="KW-0347">Helicase</keyword>